<dbReference type="AlphaFoldDB" id="A0A6A5EYB3"/>
<organism evidence="2 3">
    <name type="scientific">Perca fluviatilis</name>
    <name type="common">European perch</name>
    <dbReference type="NCBI Taxonomy" id="8168"/>
    <lineage>
        <taxon>Eukaryota</taxon>
        <taxon>Metazoa</taxon>
        <taxon>Chordata</taxon>
        <taxon>Craniata</taxon>
        <taxon>Vertebrata</taxon>
        <taxon>Euteleostomi</taxon>
        <taxon>Actinopterygii</taxon>
        <taxon>Neopterygii</taxon>
        <taxon>Teleostei</taxon>
        <taxon>Neoteleostei</taxon>
        <taxon>Acanthomorphata</taxon>
        <taxon>Eupercaria</taxon>
        <taxon>Perciformes</taxon>
        <taxon>Percoidei</taxon>
        <taxon>Percidae</taxon>
        <taxon>Percinae</taxon>
        <taxon>Perca</taxon>
    </lineage>
</organism>
<accession>A0A6A5EYB3</accession>
<proteinExistence type="predicted"/>
<protein>
    <submittedName>
        <fullName evidence="2">Uncharacterized protein</fullName>
    </submittedName>
</protein>
<gene>
    <name evidence="2" type="ORF">PFLUV_G00137980</name>
</gene>
<feature type="region of interest" description="Disordered" evidence="1">
    <location>
        <begin position="128"/>
        <end position="150"/>
    </location>
</feature>
<name>A0A6A5EYB3_PERFL</name>
<evidence type="ECO:0000256" key="1">
    <source>
        <dbReference type="SAM" id="MobiDB-lite"/>
    </source>
</evidence>
<evidence type="ECO:0000313" key="3">
    <source>
        <dbReference type="Proteomes" id="UP000465112"/>
    </source>
</evidence>
<dbReference type="Proteomes" id="UP000465112">
    <property type="component" value="Chromosome 11"/>
</dbReference>
<comment type="caution">
    <text evidence="2">The sequence shown here is derived from an EMBL/GenBank/DDBJ whole genome shotgun (WGS) entry which is preliminary data.</text>
</comment>
<sequence length="150" mass="16918">MTGQKRTWQQVKIKYKNILQTAVKKRTHRSGTGGGPATPEFTPAEEVALDLNKGRPIIEGIQGGTSTDSVPPTESAHFIQGLAPVKPLSIQFCGIWYRVKAHLLHKTRRKQFQWIQEDRRTQTMCRPTLSLPTSVPKQSGPCTQHTYRNK</sequence>
<evidence type="ECO:0000313" key="2">
    <source>
        <dbReference type="EMBL" id="KAF1384028.1"/>
    </source>
</evidence>
<dbReference type="EMBL" id="VHII01000011">
    <property type="protein sequence ID" value="KAF1384028.1"/>
    <property type="molecule type" value="Genomic_DNA"/>
</dbReference>
<reference evidence="2 3" key="1">
    <citation type="submission" date="2019-06" db="EMBL/GenBank/DDBJ databases">
        <title>A chromosome-scale genome assembly of the European perch, Perca fluviatilis.</title>
        <authorList>
            <person name="Roques C."/>
            <person name="Zahm M."/>
            <person name="Cabau C."/>
            <person name="Klopp C."/>
            <person name="Bouchez O."/>
            <person name="Donnadieu C."/>
            <person name="Kuhl H."/>
            <person name="Gislard M."/>
            <person name="Guendouz S."/>
            <person name="Journot L."/>
            <person name="Haffray P."/>
            <person name="Bestin A."/>
            <person name="Morvezen R."/>
            <person name="Feron R."/>
            <person name="Wen M."/>
            <person name="Jouanno E."/>
            <person name="Herpin A."/>
            <person name="Schartl M."/>
            <person name="Postlethwait J."/>
            <person name="Schaerlinger B."/>
            <person name="Chardard D."/>
            <person name="Lecocq T."/>
            <person name="Poncet C."/>
            <person name="Jaffrelo L."/>
            <person name="Lampietro C."/>
            <person name="Guiguen Y."/>
        </authorList>
    </citation>
    <scope>NUCLEOTIDE SEQUENCE [LARGE SCALE GENOMIC DNA]</scope>
    <source>
        <tissue evidence="2">Blood</tissue>
    </source>
</reference>
<keyword evidence="3" id="KW-1185">Reference proteome</keyword>